<evidence type="ECO:0000313" key="5">
    <source>
        <dbReference type="Proteomes" id="UP000444721"/>
    </source>
</evidence>
<organism evidence="4 5">
    <name type="scientific">Naegleria fowleri</name>
    <name type="common">Brain eating amoeba</name>
    <dbReference type="NCBI Taxonomy" id="5763"/>
    <lineage>
        <taxon>Eukaryota</taxon>
        <taxon>Discoba</taxon>
        <taxon>Heterolobosea</taxon>
        <taxon>Tetramitia</taxon>
        <taxon>Eutetramitia</taxon>
        <taxon>Vahlkampfiidae</taxon>
        <taxon>Naegleria</taxon>
    </lineage>
</organism>
<feature type="transmembrane region" description="Helical" evidence="2">
    <location>
        <begin position="277"/>
        <end position="297"/>
    </location>
</feature>
<evidence type="ECO:0000259" key="3">
    <source>
        <dbReference type="Pfam" id="PF12697"/>
    </source>
</evidence>
<keyword evidence="2" id="KW-0812">Transmembrane</keyword>
<evidence type="ECO:0000256" key="1">
    <source>
        <dbReference type="SAM" id="MobiDB-lite"/>
    </source>
</evidence>
<accession>A0A6A5BHY9</accession>
<dbReference type="GeneID" id="68115295"/>
<feature type="compositionally biased region" description="Low complexity" evidence="1">
    <location>
        <begin position="29"/>
        <end position="41"/>
    </location>
</feature>
<dbReference type="OrthoDB" id="8119704at2759"/>
<dbReference type="InterPro" id="IPR000073">
    <property type="entry name" value="AB_hydrolase_1"/>
</dbReference>
<dbReference type="EMBL" id="VFQX01000059">
    <property type="protein sequence ID" value="KAF0973650.1"/>
    <property type="molecule type" value="Genomic_DNA"/>
</dbReference>
<gene>
    <name evidence="4" type="ORF">FDP41_008077</name>
</gene>
<feature type="domain" description="AB hydrolase-1" evidence="3">
    <location>
        <begin position="141"/>
        <end position="264"/>
    </location>
</feature>
<name>A0A6A5BHY9_NAEFO</name>
<reference evidence="4 5" key="1">
    <citation type="journal article" date="2019" name="Sci. Rep.">
        <title>Nanopore sequencing improves the draft genome of the human pathogenic amoeba Naegleria fowleri.</title>
        <authorList>
            <person name="Liechti N."/>
            <person name="Schurch N."/>
            <person name="Bruggmann R."/>
            <person name="Wittwer M."/>
        </authorList>
    </citation>
    <scope>NUCLEOTIDE SEQUENCE [LARGE SCALE GENOMIC DNA]</scope>
    <source>
        <strain evidence="4 5">ATCC 30894</strain>
    </source>
</reference>
<dbReference type="Gene3D" id="3.40.50.1820">
    <property type="entry name" value="alpha/beta hydrolase"/>
    <property type="match status" value="1"/>
</dbReference>
<feature type="compositionally biased region" description="Polar residues" evidence="1">
    <location>
        <begin position="372"/>
        <end position="381"/>
    </location>
</feature>
<dbReference type="InterPro" id="IPR029058">
    <property type="entry name" value="AB_hydrolase_fold"/>
</dbReference>
<dbReference type="VEuPathDB" id="AmoebaDB:NfTy_009680"/>
<comment type="caution">
    <text evidence="4">The sequence shown here is derived from an EMBL/GenBank/DDBJ whole genome shotgun (WGS) entry which is preliminary data.</text>
</comment>
<dbReference type="RefSeq" id="XP_044558363.1">
    <property type="nucleotide sequence ID" value="XM_044711891.1"/>
</dbReference>
<protein>
    <recommendedName>
        <fullName evidence="3">AB hydrolase-1 domain-containing protein</fullName>
    </recommendedName>
</protein>
<dbReference type="VEuPathDB" id="AmoebaDB:NF0054120"/>
<feature type="region of interest" description="Disordered" evidence="1">
    <location>
        <begin position="28"/>
        <end position="49"/>
    </location>
</feature>
<feature type="compositionally biased region" description="Basic and acidic residues" evidence="1">
    <location>
        <begin position="360"/>
        <end position="371"/>
    </location>
</feature>
<keyword evidence="5" id="KW-1185">Reference proteome</keyword>
<feature type="transmembrane region" description="Helical" evidence="2">
    <location>
        <begin position="55"/>
        <end position="79"/>
    </location>
</feature>
<dbReference type="Proteomes" id="UP000444721">
    <property type="component" value="Unassembled WGS sequence"/>
</dbReference>
<dbReference type="SUPFAM" id="SSF53474">
    <property type="entry name" value="alpha/beta-Hydrolases"/>
    <property type="match status" value="1"/>
</dbReference>
<feature type="region of interest" description="Disordered" evidence="1">
    <location>
        <begin position="360"/>
        <end position="381"/>
    </location>
</feature>
<keyword evidence="2" id="KW-0472">Membrane</keyword>
<feature type="transmembrane region" description="Helical" evidence="2">
    <location>
        <begin position="244"/>
        <end position="262"/>
    </location>
</feature>
<evidence type="ECO:0000256" key="2">
    <source>
        <dbReference type="SAM" id="Phobius"/>
    </source>
</evidence>
<dbReference type="AlphaFoldDB" id="A0A6A5BHY9"/>
<sequence>MNTPPHHHLLHHRKKICSDSDHHSFTLRTSTSTSTSTTNSSPFSLAPSTPPSPNLFISCCANTTYMIVVLCFLFGLFIVNENLSLFKYMVKDHERRIDFERQFIPSKSISNHDVQPHTQPIANNLQQPHTQQHSSQTNYHLLFVHGAFGSKEEFTMNYFPYFLKNDKISSVGAFSFTAHGKSSHSNYIKYLRMIDYVNDLELVIEKYYQQGDFKNGNHQLILICHSMGGLVCQKYLDKLSKKRNLSVIPLASMILLASAPPVSRFENILSTIRYDPFHLLFTNFMTFTIDAIAMTSIHHTKHYFYHEKTSLDDIQNIHKNELKLQSEGLIYYLDSLTCSLNAQSIIEMFKRDLNAQSIKRDQETRIKRDDSSMQPSNHESDIASQQSNRILFSHPFHIKVISIEKDAFFTQKQHDKTVEYWNLIANQVNQKQEGHTDGLKVSGEIIPTDSVQVGHLVMLDVGWKQVANKIIQFIQEEL</sequence>
<dbReference type="Pfam" id="PF12697">
    <property type="entry name" value="Abhydrolase_6"/>
    <property type="match status" value="1"/>
</dbReference>
<evidence type="ECO:0000313" key="4">
    <source>
        <dbReference type="EMBL" id="KAF0973650.1"/>
    </source>
</evidence>
<dbReference type="VEuPathDB" id="AmoebaDB:FDP41_008077"/>
<proteinExistence type="predicted"/>
<keyword evidence="2" id="KW-1133">Transmembrane helix</keyword>